<evidence type="ECO:0000313" key="1">
    <source>
        <dbReference type="EMBL" id="KOA18100.1"/>
    </source>
</evidence>
<gene>
    <name evidence="1" type="ORF">CLHOM_35510</name>
</gene>
<evidence type="ECO:0000313" key="2">
    <source>
        <dbReference type="Proteomes" id="UP000037043"/>
    </source>
</evidence>
<dbReference type="Proteomes" id="UP000037043">
    <property type="component" value="Unassembled WGS sequence"/>
</dbReference>
<keyword evidence="2" id="KW-1185">Reference proteome</keyword>
<reference evidence="2" key="1">
    <citation type="submission" date="2015-08" db="EMBL/GenBank/DDBJ databases">
        <title>Genome sequence of the strict anaerobe Clostridium homopropionicum LuHBu1 (DSM 5847T).</title>
        <authorList>
            <person name="Poehlein A."/>
            <person name="Beck M."/>
            <person name="Schiel-Bengelsdorf B."/>
            <person name="Bengelsdorf F.R."/>
            <person name="Daniel R."/>
            <person name="Duerre P."/>
        </authorList>
    </citation>
    <scope>NUCLEOTIDE SEQUENCE [LARGE SCALE GENOMIC DNA]</scope>
    <source>
        <strain evidence="2">DSM 5847</strain>
    </source>
</reference>
<dbReference type="EMBL" id="LHUR01000047">
    <property type="protein sequence ID" value="KOA18100.1"/>
    <property type="molecule type" value="Genomic_DNA"/>
</dbReference>
<organism evidence="1 2">
    <name type="scientific">Clostridium homopropionicum DSM 5847</name>
    <dbReference type="NCBI Taxonomy" id="1121318"/>
    <lineage>
        <taxon>Bacteria</taxon>
        <taxon>Bacillati</taxon>
        <taxon>Bacillota</taxon>
        <taxon>Clostridia</taxon>
        <taxon>Eubacteriales</taxon>
        <taxon>Clostridiaceae</taxon>
        <taxon>Clostridium</taxon>
    </lineage>
</organism>
<dbReference type="RefSeq" id="WP_052222979.1">
    <property type="nucleotide sequence ID" value="NZ_LHUR01000047.1"/>
</dbReference>
<proteinExistence type="predicted"/>
<accession>A0A0L6Z564</accession>
<comment type="caution">
    <text evidence="1">The sequence shown here is derived from an EMBL/GenBank/DDBJ whole genome shotgun (WGS) entry which is preliminary data.</text>
</comment>
<dbReference type="PATRIC" id="fig|1121318.3.peg.3551"/>
<sequence>MRLKKINDAISKVSVTLLEVFNYSKSNIEGIDCNLGKILYATENTTSDINEFHSGINSFVNSIENIETSTESANDISSVLSKLALDGERYVNNSIEDILNINDFAKKVSTTVNQLDMKVKSLFTLHKTL</sequence>
<dbReference type="AlphaFoldDB" id="A0A0L6Z564"/>
<name>A0A0L6Z564_9CLOT</name>
<dbReference type="Gene3D" id="1.10.287.950">
    <property type="entry name" value="Methyl-accepting chemotaxis protein"/>
    <property type="match status" value="1"/>
</dbReference>
<protein>
    <recommendedName>
        <fullName evidence="3">Methyl-accepting chemotaxis protein (MCP) signaling domain protein</fullName>
    </recommendedName>
</protein>
<evidence type="ECO:0008006" key="3">
    <source>
        <dbReference type="Google" id="ProtNLM"/>
    </source>
</evidence>
<dbReference type="SUPFAM" id="SSF58104">
    <property type="entry name" value="Methyl-accepting chemotaxis protein (MCP) signaling domain"/>
    <property type="match status" value="1"/>
</dbReference>